<proteinExistence type="predicted"/>
<dbReference type="NCBIfam" id="NF033394">
    <property type="entry name" value="capsid_maj_Podo"/>
    <property type="match status" value="1"/>
</dbReference>
<dbReference type="InterPro" id="IPR049718">
    <property type="entry name" value="AKO59007-like"/>
</dbReference>
<dbReference type="Proteomes" id="UP000004221">
    <property type="component" value="Unassembled WGS sequence"/>
</dbReference>
<keyword evidence="2" id="KW-1185">Reference proteome</keyword>
<gene>
    <name evidence="1" type="ORF">NITHO_4930004</name>
</gene>
<reference evidence="1 2" key="1">
    <citation type="journal article" date="2012" name="ISME J.">
        <title>Nitrification expanded: discovery, physiology and genomics of a nitrite-oxidizing bacterium from the phylum Chloroflexi.</title>
        <authorList>
            <person name="Sorokin D.Y."/>
            <person name="Lucker S."/>
            <person name="Vejmelkova D."/>
            <person name="Kostrikina N.A."/>
            <person name="Kleerebezem R."/>
            <person name="Rijpstra W.I."/>
            <person name="Damste J.S."/>
            <person name="Le Paslier D."/>
            <person name="Muyzer G."/>
            <person name="Wagner M."/>
            <person name="van Loosdrecht M.C."/>
            <person name="Daims H."/>
        </authorList>
    </citation>
    <scope>NUCLEOTIDE SEQUENCE [LARGE SCALE GENOMIC DNA]</scope>
    <source>
        <strain evidence="2">none</strain>
    </source>
</reference>
<protein>
    <recommendedName>
        <fullName evidence="3">Phage major capsid protein</fullName>
    </recommendedName>
</protein>
<comment type="caution">
    <text evidence="1">The sequence shown here is derived from an EMBL/GenBank/DDBJ whole genome shotgun (WGS) entry which is preliminary data.</text>
</comment>
<evidence type="ECO:0000313" key="1">
    <source>
        <dbReference type="EMBL" id="CCF85412.1"/>
    </source>
</evidence>
<dbReference type="AlphaFoldDB" id="I4EL50"/>
<sequence length="304" mass="33574">MPADLTTLAKLIRETYREPFIEMTTDEKSMLGRFKHTTGRSDAHRWKVHHGKNTSTTSYGEKDVIGAAGVQSYEEASTPYRQNMVVVEVYGLTEAATAGSGGFMAAMASETKAALENLKTSLNDQILANTPAKPTTDLDGIGVILQDTGNYAGLARTNSWWKPYVLANGGTPRPLSIALMQDMSMTLATPVHRAKVSVIATAPAHWYQYGNIFFDLRRYRPGETLDGGFKALEFEGINIIQVPNMATGNMFFLDESVWEYQVLKDFESEPVATQTDSKKIFIKHYSQLVCLAPARNGRITDLSS</sequence>
<dbReference type="InterPro" id="IPR035198">
    <property type="entry name" value="SU10_MCP"/>
</dbReference>
<evidence type="ECO:0000313" key="2">
    <source>
        <dbReference type="Proteomes" id="UP000004221"/>
    </source>
</evidence>
<accession>I4EL50</accession>
<evidence type="ECO:0008006" key="3">
    <source>
        <dbReference type="Google" id="ProtNLM"/>
    </source>
</evidence>
<organism evidence="1 2">
    <name type="scientific">Nitrolancea hollandica Lb</name>
    <dbReference type="NCBI Taxonomy" id="1129897"/>
    <lineage>
        <taxon>Bacteria</taxon>
        <taxon>Pseudomonadati</taxon>
        <taxon>Thermomicrobiota</taxon>
        <taxon>Thermomicrobia</taxon>
        <taxon>Sphaerobacterales</taxon>
        <taxon>Sphaerobacterineae</taxon>
        <taxon>Sphaerobacteraceae</taxon>
        <taxon>Nitrolancea</taxon>
    </lineage>
</organism>
<dbReference type="RefSeq" id="WP_008480293.1">
    <property type="nucleotide sequence ID" value="NZ_CAGS01000438.1"/>
</dbReference>
<dbReference type="EMBL" id="CAGS01000438">
    <property type="protein sequence ID" value="CCF85412.1"/>
    <property type="molecule type" value="Genomic_DNA"/>
</dbReference>
<dbReference type="Pfam" id="PF17236">
    <property type="entry name" value="SU10_MCP"/>
    <property type="match status" value="1"/>
</dbReference>
<name>I4EL50_9BACT</name>